<keyword evidence="1" id="KW-0472">Membrane</keyword>
<protein>
    <recommendedName>
        <fullName evidence="4">DUF2809 domain-containing protein</fullName>
    </recommendedName>
</protein>
<dbReference type="KEGG" id="bfm:BP422_09490"/>
<dbReference type="EMBL" id="CP018145">
    <property type="protein sequence ID" value="ASJ53764.1"/>
    <property type="molecule type" value="Genomic_DNA"/>
</dbReference>
<evidence type="ECO:0008006" key="4">
    <source>
        <dbReference type="Google" id="ProtNLM"/>
    </source>
</evidence>
<keyword evidence="1" id="KW-0812">Transmembrane</keyword>
<evidence type="ECO:0000256" key="1">
    <source>
        <dbReference type="SAM" id="Phobius"/>
    </source>
</evidence>
<organism evidence="2 3">
    <name type="scientific">Brevibacillus formosus</name>
    <dbReference type="NCBI Taxonomy" id="54913"/>
    <lineage>
        <taxon>Bacteria</taxon>
        <taxon>Bacillati</taxon>
        <taxon>Bacillota</taxon>
        <taxon>Bacilli</taxon>
        <taxon>Bacillales</taxon>
        <taxon>Paenibacillaceae</taxon>
        <taxon>Brevibacillus</taxon>
    </lineage>
</organism>
<dbReference type="AlphaFoldDB" id="A0A220MFF6"/>
<sequence>MHKAEWKYNRTIPMSTCNGYSKCRWRARVAYIVAVFVVMALGLGSRAFADVLPVFVAEHFGDALWASMIYFGFRTCYAHKKISFALWCSLAFCFAIEGSQLYQASWINYLRETTLGALVLGKGFLMADLVRYTAGAAVAALLDLAWPWPKGS</sequence>
<feature type="transmembrane region" description="Helical" evidence="1">
    <location>
        <begin position="29"/>
        <end position="48"/>
    </location>
</feature>
<name>A0A220MFF6_9BACL</name>
<feature type="transmembrane region" description="Helical" evidence="1">
    <location>
        <begin position="54"/>
        <end position="73"/>
    </location>
</feature>
<keyword evidence="1" id="KW-1133">Transmembrane helix</keyword>
<dbReference type="Proteomes" id="UP000197781">
    <property type="component" value="Chromosome"/>
</dbReference>
<evidence type="ECO:0000313" key="2">
    <source>
        <dbReference type="EMBL" id="ASJ53764.1"/>
    </source>
</evidence>
<evidence type="ECO:0000313" key="3">
    <source>
        <dbReference type="Proteomes" id="UP000197781"/>
    </source>
</evidence>
<proteinExistence type="predicted"/>
<accession>A0A220MFF6</accession>
<dbReference type="InterPro" id="IPR021257">
    <property type="entry name" value="DUF2809"/>
</dbReference>
<reference evidence="2 3" key="1">
    <citation type="submission" date="2016-11" db="EMBL/GenBank/DDBJ databases">
        <authorList>
            <person name="Jaros S."/>
            <person name="Januszkiewicz K."/>
            <person name="Wedrychowicz H."/>
        </authorList>
    </citation>
    <scope>NUCLEOTIDE SEQUENCE [LARGE SCALE GENOMIC DNA]</scope>
    <source>
        <strain evidence="2 3">NF2</strain>
    </source>
</reference>
<dbReference type="Pfam" id="PF10990">
    <property type="entry name" value="DUF2809"/>
    <property type="match status" value="1"/>
</dbReference>
<gene>
    <name evidence="2" type="ORF">BP422_09490</name>
</gene>